<accession>Q2HDY1</accession>
<dbReference type="InParanoid" id="Q2HDY1"/>
<organism evidence="1 2">
    <name type="scientific">Chaetomium globosum (strain ATCC 6205 / CBS 148.51 / DSM 1962 / NBRC 6347 / NRRL 1970)</name>
    <name type="common">Soil fungus</name>
    <dbReference type="NCBI Taxonomy" id="306901"/>
    <lineage>
        <taxon>Eukaryota</taxon>
        <taxon>Fungi</taxon>
        <taxon>Dikarya</taxon>
        <taxon>Ascomycota</taxon>
        <taxon>Pezizomycotina</taxon>
        <taxon>Sordariomycetes</taxon>
        <taxon>Sordariomycetidae</taxon>
        <taxon>Sordariales</taxon>
        <taxon>Chaetomiaceae</taxon>
        <taxon>Chaetomium</taxon>
    </lineage>
</organism>
<dbReference type="STRING" id="306901.Q2HDY1"/>
<dbReference type="GeneID" id="4387535"/>
<dbReference type="Proteomes" id="UP000001056">
    <property type="component" value="Unassembled WGS sequence"/>
</dbReference>
<dbReference type="HOGENOM" id="CLU_1180306_0_0_1"/>
<gene>
    <name evidence="1" type="ORF">CHGG_01573</name>
</gene>
<dbReference type="VEuPathDB" id="FungiDB:CHGG_01573"/>
<dbReference type="EMBL" id="CH408029">
    <property type="protein sequence ID" value="EAQ93338.1"/>
    <property type="molecule type" value="Genomic_DNA"/>
</dbReference>
<protein>
    <submittedName>
        <fullName evidence="1">Uncharacterized protein</fullName>
    </submittedName>
</protein>
<dbReference type="AlphaFoldDB" id="Q2HDY1"/>
<proteinExistence type="predicted"/>
<dbReference type="OrthoDB" id="4590461at2759"/>
<reference evidence="2" key="1">
    <citation type="journal article" date="2015" name="Genome Announc.">
        <title>Draft genome sequence of the cellulolytic fungus Chaetomium globosum.</title>
        <authorList>
            <person name="Cuomo C.A."/>
            <person name="Untereiner W.A."/>
            <person name="Ma L.-J."/>
            <person name="Grabherr M."/>
            <person name="Birren B.W."/>
        </authorList>
    </citation>
    <scope>NUCLEOTIDE SEQUENCE [LARGE SCALE GENOMIC DNA]</scope>
    <source>
        <strain evidence="2">ATCC 6205 / CBS 148.51 / DSM 1962 / NBRC 6347 / NRRL 1970</strain>
    </source>
</reference>
<evidence type="ECO:0000313" key="1">
    <source>
        <dbReference type="EMBL" id="EAQ93338.1"/>
    </source>
</evidence>
<name>Q2HDY1_CHAGB</name>
<dbReference type="eggNOG" id="ENOG502RPPS">
    <property type="taxonomic scope" value="Eukaryota"/>
</dbReference>
<evidence type="ECO:0000313" key="2">
    <source>
        <dbReference type="Proteomes" id="UP000001056"/>
    </source>
</evidence>
<keyword evidence="2" id="KW-1185">Reference proteome</keyword>
<sequence length="219" mass="24885">MKPCLIPRCAFCRFKVEEGDEVIVISERFRFSRKVLIEGIGYVPCSDGCQCSTYERAFGCHSNCLELVPFRLRSAIANSTSYQYEPPQTEEERRVRWLRSSLSTILFITFQGRFPGELCENIAQYCLESFATRHAMALSEKIQQPSSYFISLSTKVWVRYTFFEGARYIRSLTNEQPPDGSAAAELAYDSSSVTTVFVAEDHLGVRDLLFTSSSEKPAI</sequence>
<dbReference type="RefSeq" id="XP_001220794.1">
    <property type="nucleotide sequence ID" value="XM_001220793.1"/>
</dbReference>